<accession>A0A0W0GCA7</accession>
<comment type="caution">
    <text evidence="2">The sequence shown here is derived from an EMBL/GenBank/DDBJ whole genome shotgun (WGS) entry which is preliminary data.</text>
</comment>
<reference evidence="2 3" key="1">
    <citation type="submission" date="2015-12" db="EMBL/GenBank/DDBJ databases">
        <title>Draft genome sequence of Moniliophthora roreri, the causal agent of frosty pod rot of cacao.</title>
        <authorList>
            <person name="Aime M.C."/>
            <person name="Diaz-Valderrama J.R."/>
            <person name="Kijpornyongpan T."/>
            <person name="Phillips-Mora W."/>
        </authorList>
    </citation>
    <scope>NUCLEOTIDE SEQUENCE [LARGE SCALE GENOMIC DNA]</scope>
    <source>
        <strain evidence="2 3">MCA 2952</strain>
    </source>
</reference>
<sequence length="279" mass="31188">MHSRAKSVPSLKRKRFRTPQAKQRDDESEDAKWYQQELGTLLTLYSANQHTRARSLTHSHNRASRASIDMTGLTSPSFQLDPGYYRKSTLTHNKPPPTFHERRERPPSLALGRPPPRSAVPSDLSDDEIDSLVELYLDSPTTPSTSTSSSFSLSPVTDDFGDARDLDDFLFDIPELETEDDLYEDVDFEPPMMLSLRSPGSSSFDEEFSLEESLTADGVNDEATADGGAAQKHGVWSTSNKKRKRAWLKKRRSTTRILEKDGTVTSVHSLAALGLNSRS</sequence>
<feature type="compositionally biased region" description="Basic residues" evidence="1">
    <location>
        <begin position="1"/>
        <end position="17"/>
    </location>
</feature>
<organism evidence="2 3">
    <name type="scientific">Moniliophthora roreri</name>
    <name type="common">Frosty pod rot fungus</name>
    <name type="synonym">Monilia roreri</name>
    <dbReference type="NCBI Taxonomy" id="221103"/>
    <lineage>
        <taxon>Eukaryota</taxon>
        <taxon>Fungi</taxon>
        <taxon>Dikarya</taxon>
        <taxon>Basidiomycota</taxon>
        <taxon>Agaricomycotina</taxon>
        <taxon>Agaricomycetes</taxon>
        <taxon>Agaricomycetidae</taxon>
        <taxon>Agaricales</taxon>
        <taxon>Marasmiineae</taxon>
        <taxon>Marasmiaceae</taxon>
        <taxon>Moniliophthora</taxon>
    </lineage>
</organism>
<proteinExistence type="predicted"/>
<dbReference type="EMBL" id="LATX01000461">
    <property type="protein sequence ID" value="KTB46184.1"/>
    <property type="molecule type" value="Genomic_DNA"/>
</dbReference>
<feature type="region of interest" description="Disordered" evidence="1">
    <location>
        <begin position="53"/>
        <end position="125"/>
    </location>
</feature>
<protein>
    <submittedName>
        <fullName evidence="2">Uncharacterized protein</fullName>
    </submittedName>
</protein>
<feature type="compositionally biased region" description="Basic residues" evidence="1">
    <location>
        <begin position="53"/>
        <end position="63"/>
    </location>
</feature>
<evidence type="ECO:0000313" key="2">
    <source>
        <dbReference type="EMBL" id="KTB46184.1"/>
    </source>
</evidence>
<feature type="region of interest" description="Disordered" evidence="1">
    <location>
        <begin position="1"/>
        <end position="32"/>
    </location>
</feature>
<dbReference type="Proteomes" id="UP000054988">
    <property type="component" value="Unassembled WGS sequence"/>
</dbReference>
<evidence type="ECO:0000313" key="3">
    <source>
        <dbReference type="Proteomes" id="UP000054988"/>
    </source>
</evidence>
<name>A0A0W0GCA7_MONRR</name>
<gene>
    <name evidence="2" type="ORF">WG66_1243</name>
</gene>
<dbReference type="AlphaFoldDB" id="A0A0W0GCA7"/>
<evidence type="ECO:0000256" key="1">
    <source>
        <dbReference type="SAM" id="MobiDB-lite"/>
    </source>
</evidence>